<name>A0A822B5Q7_9BILA</name>
<protein>
    <submittedName>
        <fullName evidence="1">Uncharacterized protein</fullName>
    </submittedName>
</protein>
<reference evidence="1" key="1">
    <citation type="submission" date="2021-02" db="EMBL/GenBank/DDBJ databases">
        <authorList>
            <person name="Nowell W R."/>
        </authorList>
    </citation>
    <scope>NUCLEOTIDE SEQUENCE</scope>
</reference>
<organism evidence="1 2">
    <name type="scientific">Rotaria socialis</name>
    <dbReference type="NCBI Taxonomy" id="392032"/>
    <lineage>
        <taxon>Eukaryota</taxon>
        <taxon>Metazoa</taxon>
        <taxon>Spiralia</taxon>
        <taxon>Gnathifera</taxon>
        <taxon>Rotifera</taxon>
        <taxon>Eurotatoria</taxon>
        <taxon>Bdelloidea</taxon>
        <taxon>Philodinida</taxon>
        <taxon>Philodinidae</taxon>
        <taxon>Rotaria</taxon>
    </lineage>
</organism>
<sequence>MDSGDGDR</sequence>
<proteinExistence type="predicted"/>
<evidence type="ECO:0000313" key="1">
    <source>
        <dbReference type="EMBL" id="CAF5002439.1"/>
    </source>
</evidence>
<feature type="non-terminal residue" evidence="1">
    <location>
        <position position="8"/>
    </location>
</feature>
<accession>A0A822B5Q7</accession>
<evidence type="ECO:0000313" key="2">
    <source>
        <dbReference type="Proteomes" id="UP000663848"/>
    </source>
</evidence>
<dbReference type="EMBL" id="CAJOBR010033263">
    <property type="protein sequence ID" value="CAF5002439.1"/>
    <property type="molecule type" value="Genomic_DNA"/>
</dbReference>
<gene>
    <name evidence="1" type="ORF">QYT958_LOCUS38266</name>
</gene>
<comment type="caution">
    <text evidence="1">The sequence shown here is derived from an EMBL/GenBank/DDBJ whole genome shotgun (WGS) entry which is preliminary data.</text>
</comment>
<dbReference type="Proteomes" id="UP000663848">
    <property type="component" value="Unassembled WGS sequence"/>
</dbReference>